<gene>
    <name evidence="1" type="ORF">HMPREF9370_0649</name>
</gene>
<dbReference type="PATRIC" id="fig|1030841.3.peg.642"/>
<accession>G4CNJ0</accession>
<dbReference type="HOGENOM" id="CLU_1228836_0_0_4"/>
<evidence type="ECO:0000313" key="1">
    <source>
        <dbReference type="EMBL" id="EGZ49586.1"/>
    </source>
</evidence>
<protein>
    <submittedName>
        <fullName evidence="1">Uncharacterized protein</fullName>
    </submittedName>
</protein>
<dbReference type="STRING" id="1030841.HMPREF9370_0649"/>
<keyword evidence="2" id="KW-1185">Reference proteome</keyword>
<dbReference type="RefSeq" id="WP_009115795.1">
    <property type="nucleotide sequence ID" value="NZ_JH165159.1"/>
</dbReference>
<dbReference type="EMBL" id="AGAZ01000027">
    <property type="protein sequence ID" value="EGZ49586.1"/>
    <property type="molecule type" value="Genomic_DNA"/>
</dbReference>
<sequence length="225" mass="25642">MEHHPQQSLCPAIKQHQYPNMVKTAILTLSALFIFSACSVQTATWYENVSQEAEILHAISPQADGSLILHGRQYDYRLSKVPPDLHQWLNRHGTAQLYDLSPNPQTAPAQANLIELNLRHNPARITLRRLTIYTPPTPELVALGVPLQSRQYPQHIRRYAAERGISLPEHHEWIALDLRGLQGEAWAPGTTVPKYHLPILLHLNLQRHIGTTTRRDIVPLKLCCW</sequence>
<proteinExistence type="predicted"/>
<evidence type="ECO:0000313" key="2">
    <source>
        <dbReference type="Proteomes" id="UP000005336"/>
    </source>
</evidence>
<comment type="caution">
    <text evidence="1">The sequence shown here is derived from an EMBL/GenBank/DDBJ whole genome shotgun (WGS) entry which is preliminary data.</text>
</comment>
<dbReference type="AlphaFoldDB" id="G4CNJ0"/>
<dbReference type="Proteomes" id="UP000005336">
    <property type="component" value="Unassembled WGS sequence"/>
</dbReference>
<reference evidence="1 2" key="1">
    <citation type="submission" date="2011-06" db="EMBL/GenBank/DDBJ databases">
        <authorList>
            <person name="Muzny D."/>
            <person name="Qin X."/>
            <person name="Deng J."/>
            <person name="Jiang H."/>
            <person name="Liu Y."/>
            <person name="Qu J."/>
            <person name="Song X.-Z."/>
            <person name="Zhang L."/>
            <person name="Thornton R."/>
            <person name="Coyle M."/>
            <person name="Francisco L."/>
            <person name="Jackson L."/>
            <person name="Javaid M."/>
            <person name="Korchina V."/>
            <person name="Kovar C."/>
            <person name="Mata R."/>
            <person name="Mathew T."/>
            <person name="Ngo R."/>
            <person name="Nguyen L."/>
            <person name="Nguyen N."/>
            <person name="Okwuonu G."/>
            <person name="Ongeri F."/>
            <person name="Pham C."/>
            <person name="Simmons D."/>
            <person name="Wilczek-Boney K."/>
            <person name="Hale W."/>
            <person name="Jakkamsetti A."/>
            <person name="Pham P."/>
            <person name="Ruth R."/>
            <person name="San Lucas F."/>
            <person name="Warren J."/>
            <person name="Zhang J."/>
            <person name="Zhao Z."/>
            <person name="Zhou C."/>
            <person name="Zhu D."/>
            <person name="Lee S."/>
            <person name="Bess C."/>
            <person name="Blankenburg K."/>
            <person name="Forbes L."/>
            <person name="Fu Q."/>
            <person name="Gubbala S."/>
            <person name="Hirani K."/>
            <person name="Jayaseelan J.C."/>
            <person name="Lara F."/>
            <person name="Munidasa M."/>
            <person name="Palculict T."/>
            <person name="Patil S."/>
            <person name="Pu L.-L."/>
            <person name="Saada N."/>
            <person name="Tang L."/>
            <person name="Weissenberger G."/>
            <person name="Zhu Y."/>
            <person name="Hemphill L."/>
            <person name="Shang Y."/>
            <person name="Youmans B."/>
            <person name="Ayvaz T."/>
            <person name="Ross M."/>
            <person name="Santibanez J."/>
            <person name="Aqrawi P."/>
            <person name="Gross S."/>
            <person name="Joshi V."/>
            <person name="Fowler G."/>
            <person name="Nazareth L."/>
            <person name="Reid J."/>
            <person name="Worley K."/>
            <person name="Petrosino J."/>
            <person name="Highlander S."/>
            <person name="Gibbs R."/>
        </authorList>
    </citation>
    <scope>NUCLEOTIDE SEQUENCE [LARGE SCALE GENOMIC DNA]</scope>
    <source>
        <strain evidence="1 2">9715</strain>
    </source>
</reference>
<organism evidence="1 2">
    <name type="scientific">Neisseria wadsworthii 9715</name>
    <dbReference type="NCBI Taxonomy" id="1030841"/>
    <lineage>
        <taxon>Bacteria</taxon>
        <taxon>Pseudomonadati</taxon>
        <taxon>Pseudomonadota</taxon>
        <taxon>Betaproteobacteria</taxon>
        <taxon>Neisseriales</taxon>
        <taxon>Neisseriaceae</taxon>
        <taxon>Neisseria</taxon>
    </lineage>
</organism>
<name>G4CNJ0_9NEIS</name>